<name>A0ABZ2KRT0_9BACT</name>
<dbReference type="EMBL" id="CP089983">
    <property type="protein sequence ID" value="WXB01368.1"/>
    <property type="molecule type" value="Genomic_DNA"/>
</dbReference>
<protein>
    <recommendedName>
        <fullName evidence="3">ACT domain-containing protein</fullName>
    </recommendedName>
</protein>
<evidence type="ECO:0000313" key="2">
    <source>
        <dbReference type="Proteomes" id="UP001374803"/>
    </source>
</evidence>
<dbReference type="Proteomes" id="UP001374803">
    <property type="component" value="Chromosome"/>
</dbReference>
<organism evidence="1 2">
    <name type="scientific">Pendulispora rubella</name>
    <dbReference type="NCBI Taxonomy" id="2741070"/>
    <lineage>
        <taxon>Bacteria</taxon>
        <taxon>Pseudomonadati</taxon>
        <taxon>Myxococcota</taxon>
        <taxon>Myxococcia</taxon>
        <taxon>Myxococcales</taxon>
        <taxon>Sorangiineae</taxon>
        <taxon>Pendulisporaceae</taxon>
        <taxon>Pendulispora</taxon>
    </lineage>
</organism>
<sequence length="98" mass="10851">MVVSSQFAYYQHFAQGEGVEVDASRIATSVVSGIGFMDVVSELGATVRDVKYSRRLDTKKHTTLTFDVKLPLCVTMGELVDTIERHPGVKRVSVVFSR</sequence>
<reference evidence="1" key="1">
    <citation type="submission" date="2021-12" db="EMBL/GenBank/DDBJ databases">
        <title>Discovery of the Pendulisporaceae a myxobacterial family with distinct sporulation behavior and unique specialized metabolism.</title>
        <authorList>
            <person name="Garcia R."/>
            <person name="Popoff A."/>
            <person name="Bader C.D."/>
            <person name="Loehr J."/>
            <person name="Walesch S."/>
            <person name="Walt C."/>
            <person name="Boldt J."/>
            <person name="Bunk B."/>
            <person name="Haeckl F.J.F.P.J."/>
            <person name="Gunesch A.P."/>
            <person name="Birkelbach J."/>
            <person name="Nuebel U."/>
            <person name="Pietschmann T."/>
            <person name="Bach T."/>
            <person name="Mueller R."/>
        </authorList>
    </citation>
    <scope>NUCLEOTIDE SEQUENCE</scope>
    <source>
        <strain evidence="1">MSr11367</strain>
    </source>
</reference>
<gene>
    <name evidence="1" type="ORF">LVJ94_31175</name>
</gene>
<accession>A0ABZ2KRT0</accession>
<evidence type="ECO:0008006" key="3">
    <source>
        <dbReference type="Google" id="ProtNLM"/>
    </source>
</evidence>
<proteinExistence type="predicted"/>
<dbReference type="RefSeq" id="WP_394830980.1">
    <property type="nucleotide sequence ID" value="NZ_CP089929.1"/>
</dbReference>
<evidence type="ECO:0000313" key="1">
    <source>
        <dbReference type="EMBL" id="WXB01368.1"/>
    </source>
</evidence>
<keyword evidence="2" id="KW-1185">Reference proteome</keyword>